<keyword evidence="6 8" id="KW-1133">Transmembrane helix</keyword>
<name>A0A2R3QF18_9BURK</name>
<evidence type="ECO:0000313" key="9">
    <source>
        <dbReference type="EMBL" id="AVO50368.1"/>
    </source>
</evidence>
<keyword evidence="5 8" id="KW-0812">Transmembrane</keyword>
<dbReference type="InterPro" id="IPR003804">
    <property type="entry name" value="Lactate_perm"/>
</dbReference>
<feature type="transmembrane region" description="Helical" evidence="8">
    <location>
        <begin position="292"/>
        <end position="312"/>
    </location>
</feature>
<dbReference type="AlphaFoldDB" id="A0A2R3QF18"/>
<evidence type="ECO:0000256" key="2">
    <source>
        <dbReference type="ARBA" id="ARBA00010100"/>
    </source>
</evidence>
<feature type="transmembrane region" description="Helical" evidence="8">
    <location>
        <begin position="453"/>
        <end position="477"/>
    </location>
</feature>
<dbReference type="Pfam" id="PF02652">
    <property type="entry name" value="Lactate_perm"/>
    <property type="match status" value="1"/>
</dbReference>
<reference evidence="9 10" key="1">
    <citation type="submission" date="2018-03" db="EMBL/GenBank/DDBJ databases">
        <title>Genome sequencing of Melaminivora sp.</title>
        <authorList>
            <person name="Kim S.-J."/>
            <person name="Heo J."/>
            <person name="Ahn J.-H."/>
            <person name="Kwon S.-W."/>
        </authorList>
    </citation>
    <scope>NUCLEOTIDE SEQUENCE [LARGE SCALE GENOMIC DNA]</scope>
    <source>
        <strain evidence="9 10">SC2-9</strain>
    </source>
</reference>
<evidence type="ECO:0000256" key="5">
    <source>
        <dbReference type="ARBA" id="ARBA00022692"/>
    </source>
</evidence>
<feature type="transmembrane region" description="Helical" evidence="8">
    <location>
        <begin position="205"/>
        <end position="224"/>
    </location>
</feature>
<dbReference type="RefSeq" id="WP_106684819.1">
    <property type="nucleotide sequence ID" value="NZ_CP027667.1"/>
</dbReference>
<evidence type="ECO:0000256" key="6">
    <source>
        <dbReference type="ARBA" id="ARBA00022989"/>
    </source>
</evidence>
<keyword evidence="7 8" id="KW-0472">Membrane</keyword>
<dbReference type="PANTHER" id="PTHR30003:SF0">
    <property type="entry name" value="GLYCOLATE PERMEASE GLCA-RELATED"/>
    <property type="match status" value="1"/>
</dbReference>
<dbReference type="Proteomes" id="UP000237925">
    <property type="component" value="Chromosome"/>
</dbReference>
<proteinExistence type="inferred from homology"/>
<evidence type="ECO:0000256" key="3">
    <source>
        <dbReference type="ARBA" id="ARBA00022448"/>
    </source>
</evidence>
<dbReference type="KEGG" id="mela:C6568_14805"/>
<sequence>MTLLLHLSPLLLVLLALMVLRRPPLQAALAGCAVALVLWAAGAAQPMQTVAVRAAALDTAVLFAITAAVIVPGLAFVIAIERLGVNQQLSRWVQSLALPRASQILLVVLGLGPMLESLTGFGVSMVATVPLLLALLARPVALRLALVGMAIMPWGTLGLATVVGASLVGLQPEALAADTALTSAPVFIATAALSLWWAGARGARAWLALAGYGALFLAVLWALSRAAGPEMAGVGAGLAVVLAVLAPALRGAAWPRAAQPYGVLIGCVLLLKITLALTHVDERWRVTGDAVVWKPLSSPGIALALALTWVWWRHRRGLLAPGAGHVPLAQALRARAVRPLVTIAGFLALSQIMVKGGFLGALMHSLAGLTSVALAPAVALLGALSGYLTGSTLGGNAIFMPAIALLPEGVRPLLAALQNSAAGHAAMGSIPIAMVALGLARGSREEEGALVRFGFLLACANAALVAAAGALALALLFPHPA</sequence>
<comment type="function">
    <text evidence="8">Uptake of L-lactate across the membrane. Can also transport D-lactate and glycolate.</text>
</comment>
<accession>A0A2R3QF18</accession>
<feature type="transmembrane region" description="Helical" evidence="8">
    <location>
        <begin position="340"/>
        <end position="363"/>
    </location>
</feature>
<evidence type="ECO:0000256" key="1">
    <source>
        <dbReference type="ARBA" id="ARBA00004651"/>
    </source>
</evidence>
<dbReference type="OrthoDB" id="3691279at2"/>
<keyword evidence="4" id="KW-1003">Cell membrane</keyword>
<dbReference type="EMBL" id="CP027667">
    <property type="protein sequence ID" value="AVO50368.1"/>
    <property type="molecule type" value="Genomic_DNA"/>
</dbReference>
<protein>
    <recommendedName>
        <fullName evidence="8">L-lactate permease</fullName>
    </recommendedName>
</protein>
<evidence type="ECO:0000256" key="4">
    <source>
        <dbReference type="ARBA" id="ARBA00022475"/>
    </source>
</evidence>
<gene>
    <name evidence="9" type="ORF">C6568_14805</name>
</gene>
<comment type="similarity">
    <text evidence="2 8">Belongs to the lactate permease family.</text>
</comment>
<evidence type="ECO:0000256" key="7">
    <source>
        <dbReference type="ARBA" id="ARBA00023136"/>
    </source>
</evidence>
<feature type="transmembrane region" description="Helical" evidence="8">
    <location>
        <begin position="180"/>
        <end position="198"/>
    </location>
</feature>
<keyword evidence="10" id="KW-1185">Reference proteome</keyword>
<feature type="transmembrane region" description="Helical" evidence="8">
    <location>
        <begin position="397"/>
        <end position="415"/>
    </location>
</feature>
<evidence type="ECO:0000256" key="8">
    <source>
        <dbReference type="RuleBase" id="RU365092"/>
    </source>
</evidence>
<feature type="transmembrane region" description="Helical" evidence="8">
    <location>
        <begin position="261"/>
        <end position="280"/>
    </location>
</feature>
<keyword evidence="8" id="KW-0997">Cell inner membrane</keyword>
<feature type="transmembrane region" description="Helical" evidence="8">
    <location>
        <begin position="118"/>
        <end position="137"/>
    </location>
</feature>
<keyword evidence="3 8" id="KW-0813">Transport</keyword>
<feature type="transmembrane region" description="Helical" evidence="8">
    <location>
        <begin position="369"/>
        <end position="390"/>
    </location>
</feature>
<dbReference type="GO" id="GO:0015295">
    <property type="term" value="F:solute:proton symporter activity"/>
    <property type="evidence" value="ECO:0007669"/>
    <property type="project" value="TreeGrafter"/>
</dbReference>
<dbReference type="GO" id="GO:0005886">
    <property type="term" value="C:plasma membrane"/>
    <property type="evidence" value="ECO:0007669"/>
    <property type="project" value="UniProtKB-SubCell"/>
</dbReference>
<feature type="transmembrane region" description="Helical" evidence="8">
    <location>
        <begin position="59"/>
        <end position="80"/>
    </location>
</feature>
<feature type="transmembrane region" description="Helical" evidence="8">
    <location>
        <begin position="144"/>
        <end position="168"/>
    </location>
</feature>
<evidence type="ECO:0000313" key="10">
    <source>
        <dbReference type="Proteomes" id="UP000237925"/>
    </source>
</evidence>
<feature type="transmembrane region" description="Helical" evidence="8">
    <location>
        <begin position="421"/>
        <end position="441"/>
    </location>
</feature>
<organism evidence="9 10">
    <name type="scientific">Melaminivora suipulveris</name>
    <dbReference type="NCBI Taxonomy" id="2109913"/>
    <lineage>
        <taxon>Bacteria</taxon>
        <taxon>Pseudomonadati</taxon>
        <taxon>Pseudomonadota</taxon>
        <taxon>Betaproteobacteria</taxon>
        <taxon>Burkholderiales</taxon>
        <taxon>Comamonadaceae</taxon>
        <taxon>Melaminivora</taxon>
    </lineage>
</organism>
<dbReference type="PANTHER" id="PTHR30003">
    <property type="entry name" value="L-LACTATE PERMEASE"/>
    <property type="match status" value="1"/>
</dbReference>
<dbReference type="GO" id="GO:0015129">
    <property type="term" value="F:lactate transmembrane transporter activity"/>
    <property type="evidence" value="ECO:0007669"/>
    <property type="project" value="UniProtKB-UniRule"/>
</dbReference>
<feature type="transmembrane region" description="Helical" evidence="8">
    <location>
        <begin position="230"/>
        <end position="249"/>
    </location>
</feature>
<comment type="subcellular location">
    <subcellularLocation>
        <location evidence="8">Cell inner membrane</location>
        <topology evidence="8">Multi-pass membrane protein</topology>
    </subcellularLocation>
    <subcellularLocation>
        <location evidence="1">Cell membrane</location>
        <topology evidence="1">Multi-pass membrane protein</topology>
    </subcellularLocation>
</comment>